<protein>
    <submittedName>
        <fullName evidence="1">Uncharacterized protein</fullName>
    </submittedName>
</protein>
<proteinExistence type="predicted"/>
<organism evidence="1 2">
    <name type="scientific">Brachionus plicatilis</name>
    <name type="common">Marine rotifer</name>
    <name type="synonym">Brachionus muelleri</name>
    <dbReference type="NCBI Taxonomy" id="10195"/>
    <lineage>
        <taxon>Eukaryota</taxon>
        <taxon>Metazoa</taxon>
        <taxon>Spiralia</taxon>
        <taxon>Gnathifera</taxon>
        <taxon>Rotifera</taxon>
        <taxon>Eurotatoria</taxon>
        <taxon>Monogononta</taxon>
        <taxon>Pseudotrocha</taxon>
        <taxon>Ploima</taxon>
        <taxon>Brachionidae</taxon>
        <taxon>Brachionus</taxon>
    </lineage>
</organism>
<reference evidence="1 2" key="1">
    <citation type="journal article" date="2018" name="Sci. Rep.">
        <title>Genomic signatures of local adaptation to the degree of environmental predictability in rotifers.</title>
        <authorList>
            <person name="Franch-Gras L."/>
            <person name="Hahn C."/>
            <person name="Garcia-Roger E.M."/>
            <person name="Carmona M.J."/>
            <person name="Serra M."/>
            <person name="Gomez A."/>
        </authorList>
    </citation>
    <scope>NUCLEOTIDE SEQUENCE [LARGE SCALE GENOMIC DNA]</scope>
    <source>
        <strain evidence="1">HYR1</strain>
    </source>
</reference>
<accession>A0A3M7SW71</accession>
<dbReference type="EMBL" id="REGN01000686">
    <property type="protein sequence ID" value="RNA40016.1"/>
    <property type="molecule type" value="Genomic_DNA"/>
</dbReference>
<gene>
    <name evidence="1" type="ORF">BpHYR1_031422</name>
</gene>
<comment type="caution">
    <text evidence="1">The sequence shown here is derived from an EMBL/GenBank/DDBJ whole genome shotgun (WGS) entry which is preliminary data.</text>
</comment>
<evidence type="ECO:0000313" key="1">
    <source>
        <dbReference type="EMBL" id="RNA40016.1"/>
    </source>
</evidence>
<name>A0A3M7SW71_BRAPC</name>
<dbReference type="AlphaFoldDB" id="A0A3M7SW71"/>
<keyword evidence="2" id="KW-1185">Reference proteome</keyword>
<sequence>MGMLFVNGLTPTVGMSRTKFFSYLNSSDCMPARLVGEHKWGLKGSRSLQAVRLNTHAIIALVARKTQRFTSSDYENVVFEILDLFRLFVQFVAMQKFSYVLDFLTGLLRQSFINECFCSISLKDNDFNLEKRRTQFRIKDQICLICLKLDNVSFVSKDHANLDIKTNFEIKTVSCGKRKRSVKNAEKLCYKNKGLLECFEYKQFISVPQLQKILLDPKIFKRISIENYFN</sequence>
<dbReference type="Proteomes" id="UP000276133">
    <property type="component" value="Unassembled WGS sequence"/>
</dbReference>
<evidence type="ECO:0000313" key="2">
    <source>
        <dbReference type="Proteomes" id="UP000276133"/>
    </source>
</evidence>